<dbReference type="Proteomes" id="UP000221734">
    <property type="component" value="Chromosome Kuenenia_stuttgartiensis_MBR1"/>
</dbReference>
<dbReference type="Proteomes" id="UP000501926">
    <property type="component" value="Chromosome"/>
</dbReference>
<evidence type="ECO:0000256" key="6">
    <source>
        <dbReference type="SAM" id="Phobius"/>
    </source>
</evidence>
<sequence>MLNLLWLIPAIPFLGFLLLAIFGGRINRSSVAWIGVGSVALPAILSILIGINFISSPPPNNRFDQTLWIWMSTSGFNPGIAFHLDGLSLIFIFAITFVGFLIHLYSAEFMKDDEGYSRFFAYMNLFIGSMVTLVLADNLLLLYLGWEGVGLCSYLLIGFWYKEPENVYAANKAFIVTRIGDTAMAIGLFLLVKHFNTLNIQDILQLASANWTVGSSLAVLIAFLLLGGALGKSAQLPLQTWLPDAMAGPSPVSALIHAATMVTAGVYLIARTHTLFELAPVAQSAVAIIGALTLSIAGFSALTQTDIKRVLAYSTISQIGYMFLALGIGAWAAGIFHFMIHAFFKSLLFLAAGVVINALHHEHNMFKMGGLRKKLPVTYWTFLIASASLAALPLITAGFYSKDAIIWYTWSSDKGSPWLWLIAIIGAFITSIYTFRMVFVTFFGEQKTHVSHKPGNRIKITLIVLAVLSILGGFIEMPETLGGFAPFSSLLKSVLPVVTLKMEGDGMELLFQILTALLAIAGVFLAYQFYLKNSKATERFKETAISQFLFNGWGFDWLYDRIFVSPAIFFARIDKNDFIDKVYSFIAWLSIVLNKILVVSQNGQLRRYAMAIVIGAVIIFTIVVAI</sequence>
<dbReference type="PRINTS" id="PR01434">
    <property type="entry name" value="NADHDHGNASE5"/>
</dbReference>
<dbReference type="EMBL" id="LT934425">
    <property type="protein sequence ID" value="SOH06452.1"/>
    <property type="molecule type" value="Genomic_DNA"/>
</dbReference>
<dbReference type="KEGG" id="kst:KSMBR1_3980"/>
<dbReference type="GO" id="GO:0008137">
    <property type="term" value="F:NADH dehydrogenase (ubiquinone) activity"/>
    <property type="evidence" value="ECO:0007669"/>
    <property type="project" value="InterPro"/>
</dbReference>
<feature type="transmembrane region" description="Helical" evidence="6">
    <location>
        <begin position="142"/>
        <end position="161"/>
    </location>
</feature>
<keyword evidence="9" id="KW-0560">Oxidoreductase</keyword>
<comment type="subcellular location">
    <subcellularLocation>
        <location evidence="1">Endomembrane system</location>
        <topology evidence="1">Multi-pass membrane protein</topology>
    </subcellularLocation>
    <subcellularLocation>
        <location evidence="5">Membrane</location>
        <topology evidence="5">Multi-pass membrane protein</topology>
    </subcellularLocation>
</comment>
<dbReference type="InterPro" id="IPR003945">
    <property type="entry name" value="NU5C-like"/>
</dbReference>
<dbReference type="NCBIfam" id="NF005141">
    <property type="entry name" value="PRK06590.1"/>
    <property type="match status" value="1"/>
</dbReference>
<feature type="transmembrane region" description="Helical" evidence="6">
    <location>
        <begin position="6"/>
        <end position="24"/>
    </location>
</feature>
<dbReference type="Pfam" id="PF00662">
    <property type="entry name" value="Proton_antipo_N"/>
    <property type="match status" value="1"/>
</dbReference>
<dbReference type="EMBL" id="CP049055">
    <property type="protein sequence ID" value="QII11989.1"/>
    <property type="molecule type" value="Genomic_DNA"/>
</dbReference>
<proteinExistence type="predicted"/>
<gene>
    <name evidence="9" type="primary">nuoL</name>
    <name evidence="11" type="synonym">nuoL_2</name>
    <name evidence="10" type="ORF">KsCSTR_26100</name>
    <name evidence="11" type="ORF">KSMBR1_3980</name>
    <name evidence="9" type="ORF">kuste2670</name>
</gene>
<dbReference type="PRINTS" id="PR01435">
    <property type="entry name" value="NPOXDRDTASE5"/>
</dbReference>
<evidence type="ECO:0000256" key="3">
    <source>
        <dbReference type="ARBA" id="ARBA00022989"/>
    </source>
</evidence>
<dbReference type="RefSeq" id="WP_099326845.1">
    <property type="nucleotide sequence ID" value="NZ_CP049055.1"/>
</dbReference>
<keyword evidence="2 5" id="KW-0812">Transmembrane</keyword>
<feature type="domain" description="NADH:quinone oxidoreductase/Mrp antiporter transmembrane" evidence="7">
    <location>
        <begin position="136"/>
        <end position="430"/>
    </location>
</feature>
<dbReference type="GO" id="GO:0012505">
    <property type="term" value="C:endomembrane system"/>
    <property type="evidence" value="ECO:0007669"/>
    <property type="project" value="UniProtKB-SubCell"/>
</dbReference>
<reference evidence="9" key="1">
    <citation type="journal article" date="2006" name="Nature">
        <title>Deciphering the evolution and metabolism of an anammox bacterium from a community genome.</title>
        <authorList>
            <person name="Strous M."/>
            <person name="Pelletier E."/>
            <person name="Mangenot S."/>
            <person name="Rattei T."/>
            <person name="Lehner A."/>
            <person name="Taylor M.W."/>
            <person name="Horn M."/>
            <person name="Daims H."/>
            <person name="Bartol-Mavel D."/>
            <person name="Wincker P."/>
            <person name="Barbe V."/>
            <person name="Fonknechten N."/>
            <person name="Vallenet D."/>
            <person name="Segurens B."/>
            <person name="Schenowitz-Truong C."/>
            <person name="Medigue C."/>
            <person name="Collingro A."/>
            <person name="Snel B."/>
            <person name="Dutilh B.E."/>
            <person name="OpDenCamp H.J.M."/>
            <person name="vanDerDrift C."/>
            <person name="Cirpus I."/>
            <person name="vanDePas-Schoonen K.T."/>
            <person name="Harhangi H.R."/>
            <person name="vanNiftrik L."/>
            <person name="Schmid M."/>
            <person name="Keltjens J."/>
            <person name="vanDeVossenberg J."/>
            <person name="Kartal B."/>
            <person name="Meier H."/>
            <person name="Frishman D."/>
            <person name="Huynen M.A."/>
            <person name="Mewes H."/>
            <person name="Weissenbach J."/>
            <person name="Jetten M.S.M."/>
            <person name="Wagner M."/>
            <person name="LePaslier D."/>
        </authorList>
    </citation>
    <scope>NUCLEOTIDE SEQUENCE</scope>
</reference>
<dbReference type="GO" id="GO:0016020">
    <property type="term" value="C:membrane"/>
    <property type="evidence" value="ECO:0007669"/>
    <property type="project" value="UniProtKB-SubCell"/>
</dbReference>
<evidence type="ECO:0000313" key="13">
    <source>
        <dbReference type="Proteomes" id="UP000501926"/>
    </source>
</evidence>
<feature type="transmembrane region" description="Helical" evidence="6">
    <location>
        <begin position="509"/>
        <end position="531"/>
    </location>
</feature>
<dbReference type="OrthoDB" id="9807568at2"/>
<name>Q1Q770_KUEST</name>
<evidence type="ECO:0000259" key="8">
    <source>
        <dbReference type="Pfam" id="PF00662"/>
    </source>
</evidence>
<reference evidence="9" key="2">
    <citation type="submission" date="2006-01" db="EMBL/GenBank/DDBJ databases">
        <authorList>
            <person name="Genoscope"/>
        </authorList>
    </citation>
    <scope>NUCLEOTIDE SEQUENCE</scope>
</reference>
<feature type="transmembrane region" description="Helical" evidence="6">
    <location>
        <begin position="338"/>
        <end position="359"/>
    </location>
</feature>
<protein>
    <submittedName>
        <fullName evidence="10">NADH:ubiquinone oxidoreductase, membrane subunit L</fullName>
    </submittedName>
    <submittedName>
        <fullName evidence="9">Strongly similar to NADH dehydrogenase I chain L</fullName>
        <ecNumber evidence="9">1.6.5.3</ecNumber>
    </submittedName>
</protein>
<keyword evidence="3 6" id="KW-1133">Transmembrane helix</keyword>
<evidence type="ECO:0000256" key="5">
    <source>
        <dbReference type="RuleBase" id="RU000320"/>
    </source>
</evidence>
<feature type="transmembrane region" description="Helical" evidence="6">
    <location>
        <begin position="582"/>
        <end position="599"/>
    </location>
</feature>
<dbReference type="InterPro" id="IPR018393">
    <property type="entry name" value="NADHpl_OxRdtase_5_subgr"/>
</dbReference>
<keyword evidence="12" id="KW-1185">Reference proteome</keyword>
<dbReference type="Gene3D" id="1.20.5.2700">
    <property type="match status" value="1"/>
</dbReference>
<dbReference type="EMBL" id="CT573071">
    <property type="protein sequence ID" value="CAJ73419.1"/>
    <property type="molecule type" value="Genomic_DNA"/>
</dbReference>
<keyword evidence="4 6" id="KW-0472">Membrane</keyword>
<evidence type="ECO:0000256" key="4">
    <source>
        <dbReference type="ARBA" id="ARBA00023136"/>
    </source>
</evidence>
<dbReference type="PANTHER" id="PTHR42829">
    <property type="entry name" value="NADH-UBIQUINONE OXIDOREDUCTASE CHAIN 5"/>
    <property type="match status" value="1"/>
</dbReference>
<dbReference type="InterPro" id="IPR001750">
    <property type="entry name" value="ND/Mrp_TM"/>
</dbReference>
<feature type="transmembrane region" description="Helical" evidence="6">
    <location>
        <begin position="31"/>
        <end position="54"/>
    </location>
</feature>
<dbReference type="NCBIfam" id="TIGR01974">
    <property type="entry name" value="NDH_I_L"/>
    <property type="match status" value="1"/>
</dbReference>
<evidence type="ECO:0000259" key="7">
    <source>
        <dbReference type="Pfam" id="PF00361"/>
    </source>
</evidence>
<feature type="transmembrane region" description="Helical" evidence="6">
    <location>
        <begin position="86"/>
        <end position="107"/>
    </location>
</feature>
<dbReference type="InterPro" id="IPR001516">
    <property type="entry name" value="Proton_antipo_N"/>
</dbReference>
<organism evidence="9">
    <name type="scientific">Kuenenia stuttgartiensis</name>
    <dbReference type="NCBI Taxonomy" id="174633"/>
    <lineage>
        <taxon>Bacteria</taxon>
        <taxon>Pseudomonadati</taxon>
        <taxon>Planctomycetota</taxon>
        <taxon>Candidatus Brocadiia</taxon>
        <taxon>Candidatus Brocadiales</taxon>
        <taxon>Candidatus Brocadiaceae</taxon>
        <taxon>Candidatus Kuenenia</taxon>
    </lineage>
</organism>
<feature type="transmembrane region" description="Helical" evidence="6">
    <location>
        <begin position="119"/>
        <end position="136"/>
    </location>
</feature>
<evidence type="ECO:0000256" key="1">
    <source>
        <dbReference type="ARBA" id="ARBA00004127"/>
    </source>
</evidence>
<feature type="transmembrane region" description="Helical" evidence="6">
    <location>
        <begin position="310"/>
        <end position="332"/>
    </location>
</feature>
<feature type="transmembrane region" description="Helical" evidence="6">
    <location>
        <begin position="211"/>
        <end position="231"/>
    </location>
</feature>
<feature type="transmembrane region" description="Helical" evidence="6">
    <location>
        <begin position="456"/>
        <end position="475"/>
    </location>
</feature>
<feature type="transmembrane region" description="Helical" evidence="6">
    <location>
        <begin position="173"/>
        <end position="191"/>
    </location>
</feature>
<feature type="transmembrane region" description="Helical" evidence="6">
    <location>
        <begin position="252"/>
        <end position="270"/>
    </location>
</feature>
<feature type="transmembrane region" description="Helical" evidence="6">
    <location>
        <begin position="420"/>
        <end position="444"/>
    </location>
</feature>
<accession>Q1Q770</accession>
<feature type="transmembrane region" description="Helical" evidence="6">
    <location>
        <begin position="605"/>
        <end position="625"/>
    </location>
</feature>
<feature type="transmembrane region" description="Helical" evidence="6">
    <location>
        <begin position="379"/>
        <end position="400"/>
    </location>
</feature>
<dbReference type="PANTHER" id="PTHR42829:SF2">
    <property type="entry name" value="NADH-UBIQUINONE OXIDOREDUCTASE CHAIN 5"/>
    <property type="match status" value="1"/>
</dbReference>
<reference evidence="11" key="3">
    <citation type="submission" date="2017-10" db="EMBL/GenBank/DDBJ databases">
        <authorList>
            <person name="Banno H."/>
            <person name="Chua N.-H."/>
        </authorList>
    </citation>
    <scope>NUCLEOTIDE SEQUENCE [LARGE SCALE GENOMIC DNA]</scope>
    <source>
        <strain evidence="11">Kuenenia_mbr1_ru-nijmegen</strain>
    </source>
</reference>
<reference evidence="12" key="4">
    <citation type="submission" date="2017-10" db="EMBL/GenBank/DDBJ databases">
        <authorList>
            <person name="Frank J."/>
        </authorList>
    </citation>
    <scope>NUCLEOTIDE SEQUENCE [LARGE SCALE GENOMIC DNA]</scope>
</reference>
<dbReference type="GO" id="GO:0003954">
    <property type="term" value="F:NADH dehydrogenase activity"/>
    <property type="evidence" value="ECO:0007669"/>
    <property type="project" value="TreeGrafter"/>
</dbReference>
<dbReference type="AlphaFoldDB" id="Q1Q770"/>
<dbReference type="Pfam" id="PF00361">
    <property type="entry name" value="Proton_antipo_M"/>
    <property type="match status" value="1"/>
</dbReference>
<evidence type="ECO:0000313" key="9">
    <source>
        <dbReference type="EMBL" id="CAJ73419.1"/>
    </source>
</evidence>
<keyword evidence="10" id="KW-0830">Ubiquinone</keyword>
<dbReference type="GO" id="GO:0042773">
    <property type="term" value="P:ATP synthesis coupled electron transport"/>
    <property type="evidence" value="ECO:0007669"/>
    <property type="project" value="InterPro"/>
</dbReference>
<dbReference type="EC" id="1.6.5.3" evidence="9"/>
<evidence type="ECO:0000313" key="12">
    <source>
        <dbReference type="Proteomes" id="UP000221734"/>
    </source>
</evidence>
<dbReference type="GO" id="GO:0015990">
    <property type="term" value="P:electron transport coupled proton transport"/>
    <property type="evidence" value="ECO:0007669"/>
    <property type="project" value="TreeGrafter"/>
</dbReference>
<evidence type="ECO:0000313" key="11">
    <source>
        <dbReference type="EMBL" id="SOH06452.1"/>
    </source>
</evidence>
<reference evidence="10 13" key="5">
    <citation type="submission" date="2020-02" db="EMBL/GenBank/DDBJ databases">
        <title>Newly sequenced genome of strain CSTR1 showed variability in Candidatus Kuenenia stuttgartiensis genomes.</title>
        <authorList>
            <person name="Ding C."/>
            <person name="Adrian L."/>
        </authorList>
    </citation>
    <scope>NUCLEOTIDE SEQUENCE [LARGE SCALE GENOMIC DNA]</scope>
    <source>
        <strain evidence="10 13">CSTR1</strain>
    </source>
</reference>
<evidence type="ECO:0000256" key="2">
    <source>
        <dbReference type="ARBA" id="ARBA00022692"/>
    </source>
</evidence>
<feature type="transmembrane region" description="Helical" evidence="6">
    <location>
        <begin position="282"/>
        <end position="303"/>
    </location>
</feature>
<evidence type="ECO:0000313" key="10">
    <source>
        <dbReference type="EMBL" id="QII11989.1"/>
    </source>
</evidence>
<feature type="domain" description="NADH-Ubiquinone oxidoreductase (complex I) chain 5 N-terminal" evidence="8">
    <location>
        <begin position="70"/>
        <end position="120"/>
    </location>
</feature>